<organism evidence="2 3">
    <name type="scientific">Neurospora intermedia</name>
    <dbReference type="NCBI Taxonomy" id="5142"/>
    <lineage>
        <taxon>Eukaryota</taxon>
        <taxon>Fungi</taxon>
        <taxon>Dikarya</taxon>
        <taxon>Ascomycota</taxon>
        <taxon>Pezizomycotina</taxon>
        <taxon>Sordariomycetes</taxon>
        <taxon>Sordariomycetidae</taxon>
        <taxon>Sordariales</taxon>
        <taxon>Sordariaceae</taxon>
        <taxon>Neurospora</taxon>
    </lineage>
</organism>
<gene>
    <name evidence="2" type="ORF">QR685DRAFT_426204</name>
</gene>
<sequence>RSSAVFSNFAGQLNRMCFMKFNCSRRINYLFVMIHLILGCSLNVRGQHGDF</sequence>
<evidence type="ECO:0000256" key="1">
    <source>
        <dbReference type="SAM" id="Phobius"/>
    </source>
</evidence>
<comment type="caution">
    <text evidence="2">The sequence shown here is derived from an EMBL/GenBank/DDBJ whole genome shotgun (WGS) entry which is preliminary data.</text>
</comment>
<accession>A0ABR3DL45</accession>
<proteinExistence type="predicted"/>
<keyword evidence="1" id="KW-0812">Transmembrane</keyword>
<feature type="non-terminal residue" evidence="2">
    <location>
        <position position="1"/>
    </location>
</feature>
<feature type="transmembrane region" description="Helical" evidence="1">
    <location>
        <begin position="27"/>
        <end position="44"/>
    </location>
</feature>
<feature type="non-terminal residue" evidence="2">
    <location>
        <position position="51"/>
    </location>
</feature>
<name>A0ABR3DL45_NEUIN</name>
<dbReference type="Proteomes" id="UP001451303">
    <property type="component" value="Unassembled WGS sequence"/>
</dbReference>
<evidence type="ECO:0000313" key="2">
    <source>
        <dbReference type="EMBL" id="KAL0473357.1"/>
    </source>
</evidence>
<evidence type="ECO:0000313" key="3">
    <source>
        <dbReference type="Proteomes" id="UP001451303"/>
    </source>
</evidence>
<dbReference type="EMBL" id="JAVLET010000002">
    <property type="protein sequence ID" value="KAL0473357.1"/>
    <property type="molecule type" value="Genomic_DNA"/>
</dbReference>
<keyword evidence="1" id="KW-0472">Membrane</keyword>
<keyword evidence="1" id="KW-1133">Transmembrane helix</keyword>
<reference evidence="2 3" key="1">
    <citation type="submission" date="2023-09" db="EMBL/GenBank/DDBJ databases">
        <title>Multi-omics analysis of a traditional fermented food reveals byproduct-associated fungal strains for waste-to-food upcycling.</title>
        <authorList>
            <consortium name="Lawrence Berkeley National Laboratory"/>
            <person name="Rekdal V.M."/>
            <person name="Villalobos-Escobedo J.M."/>
            <person name="Rodriguez-Valeron N."/>
            <person name="Garcia M.O."/>
            <person name="Vasquez D.P."/>
            <person name="Damayanti I."/>
            <person name="Sorensen P.M."/>
            <person name="Baidoo E.E."/>
            <person name="De Carvalho A.C."/>
            <person name="Riley R."/>
            <person name="Lipzen A."/>
            <person name="He G."/>
            <person name="Yan M."/>
            <person name="Haridas S."/>
            <person name="Daum C."/>
            <person name="Yoshinaga Y."/>
            <person name="Ng V."/>
            <person name="Grigoriev I.V."/>
            <person name="Munk R."/>
            <person name="Nuraida L."/>
            <person name="Wijaya C.H."/>
            <person name="Morales P.-C."/>
            <person name="Keasling J.D."/>
        </authorList>
    </citation>
    <scope>NUCLEOTIDE SEQUENCE [LARGE SCALE GENOMIC DNA]</scope>
    <source>
        <strain evidence="2 3">FGSC 2613</strain>
    </source>
</reference>
<protein>
    <submittedName>
        <fullName evidence="2">Uncharacterized protein</fullName>
    </submittedName>
</protein>
<keyword evidence="3" id="KW-1185">Reference proteome</keyword>